<dbReference type="Proteomes" id="UP000632154">
    <property type="component" value="Unassembled WGS sequence"/>
</dbReference>
<reference evidence="3" key="1">
    <citation type="journal article" date="2019" name="Int. J. Syst. Evol. Microbiol.">
        <title>The Global Catalogue of Microorganisms (GCM) 10K type strain sequencing project: providing services to taxonomists for standard genome sequencing and annotation.</title>
        <authorList>
            <consortium name="The Broad Institute Genomics Platform"/>
            <consortium name="The Broad Institute Genome Sequencing Center for Infectious Disease"/>
            <person name="Wu L."/>
            <person name="Ma J."/>
        </authorList>
    </citation>
    <scope>NUCLEOTIDE SEQUENCE [LARGE SCALE GENOMIC DNA]</scope>
    <source>
        <strain evidence="3">CGMCC 1.18439</strain>
    </source>
</reference>
<keyword evidence="3" id="KW-1185">Reference proteome</keyword>
<keyword evidence="1" id="KW-0732">Signal</keyword>
<evidence type="ECO:0008006" key="4">
    <source>
        <dbReference type="Google" id="ProtNLM"/>
    </source>
</evidence>
<dbReference type="EMBL" id="BNAL01000006">
    <property type="protein sequence ID" value="GHF97842.1"/>
    <property type="molecule type" value="Genomic_DNA"/>
</dbReference>
<evidence type="ECO:0000256" key="1">
    <source>
        <dbReference type="SAM" id="SignalP"/>
    </source>
</evidence>
<feature type="chain" id="PRO_5046420565" description="Lipoprotein" evidence="1">
    <location>
        <begin position="26"/>
        <end position="147"/>
    </location>
</feature>
<dbReference type="RefSeq" id="WP_189642311.1">
    <property type="nucleotide sequence ID" value="NZ_BNAL01000006.1"/>
</dbReference>
<proteinExistence type="predicted"/>
<protein>
    <recommendedName>
        <fullName evidence="4">Lipoprotein</fullName>
    </recommendedName>
</protein>
<comment type="caution">
    <text evidence="2">The sequence shown here is derived from an EMBL/GenBank/DDBJ whole genome shotgun (WGS) entry which is preliminary data.</text>
</comment>
<organism evidence="2 3">
    <name type="scientific">Deinococcus piscis</name>
    <dbReference type="NCBI Taxonomy" id="394230"/>
    <lineage>
        <taxon>Bacteria</taxon>
        <taxon>Thermotogati</taxon>
        <taxon>Deinococcota</taxon>
        <taxon>Deinococci</taxon>
        <taxon>Deinococcales</taxon>
        <taxon>Deinococcaceae</taxon>
        <taxon>Deinococcus</taxon>
    </lineage>
</organism>
<sequence length="147" mass="15279">MKAKSALFLSALALPLSACGSVSQAGPSAGELLRTPTTLSLAGRTLSAQARPVLSGNELSARVQVQSSASALPLNVLSVYLVTQGGVWQAAGQWRASSCGAGCRVIEGRGPAQGLRAGENVQVVVRMQDSAGRNFWLRDEQTTVQKD</sequence>
<name>A0ABQ3K3Q0_9DEIO</name>
<evidence type="ECO:0000313" key="3">
    <source>
        <dbReference type="Proteomes" id="UP000632154"/>
    </source>
</evidence>
<gene>
    <name evidence="2" type="ORF">GCM10017783_07110</name>
</gene>
<evidence type="ECO:0000313" key="2">
    <source>
        <dbReference type="EMBL" id="GHF97842.1"/>
    </source>
</evidence>
<feature type="signal peptide" evidence="1">
    <location>
        <begin position="1"/>
        <end position="25"/>
    </location>
</feature>
<accession>A0ABQ3K3Q0</accession>